<dbReference type="PANTHER" id="PTHR38643">
    <property type="entry name" value="PURINE NUCLEOSIDE PERMEASE C285.05-RELATED"/>
    <property type="match status" value="1"/>
</dbReference>
<protein>
    <submittedName>
        <fullName evidence="2">Purine nucleoside permease</fullName>
    </submittedName>
</protein>
<feature type="chain" id="PRO_5002065634" evidence="1">
    <location>
        <begin position="27"/>
        <end position="370"/>
    </location>
</feature>
<evidence type="ECO:0000256" key="1">
    <source>
        <dbReference type="SAM" id="SignalP"/>
    </source>
</evidence>
<organism evidence="2 3">
    <name type="scientific">Novosphingobium malaysiense</name>
    <dbReference type="NCBI Taxonomy" id="1348853"/>
    <lineage>
        <taxon>Bacteria</taxon>
        <taxon>Pseudomonadati</taxon>
        <taxon>Pseudomonadota</taxon>
        <taxon>Alphaproteobacteria</taxon>
        <taxon>Sphingomonadales</taxon>
        <taxon>Sphingomonadaceae</taxon>
        <taxon>Novosphingobium</taxon>
    </lineage>
</organism>
<feature type="signal peptide" evidence="1">
    <location>
        <begin position="1"/>
        <end position="26"/>
    </location>
</feature>
<keyword evidence="3" id="KW-1185">Reference proteome</keyword>
<comment type="caution">
    <text evidence="2">The sequence shown here is derived from an EMBL/GenBank/DDBJ whole genome shotgun (WGS) entry which is preliminary data.</text>
</comment>
<dbReference type="GO" id="GO:0009116">
    <property type="term" value="P:nucleoside metabolic process"/>
    <property type="evidence" value="ECO:0007669"/>
    <property type="project" value="InterPro"/>
</dbReference>
<proteinExistence type="predicted"/>
<dbReference type="PANTHER" id="PTHR38643:SF1">
    <property type="entry name" value="PURINE NUCLEOSIDE PERMEASE C285.05-RELATED"/>
    <property type="match status" value="1"/>
</dbReference>
<dbReference type="OrthoDB" id="4517280at2"/>
<dbReference type="InterPro" id="IPR035994">
    <property type="entry name" value="Nucleoside_phosphorylase_sf"/>
</dbReference>
<keyword evidence="1" id="KW-0732">Signal</keyword>
<evidence type="ECO:0000313" key="3">
    <source>
        <dbReference type="Proteomes" id="UP000031057"/>
    </source>
</evidence>
<dbReference type="Gene3D" id="3.40.50.1580">
    <property type="entry name" value="Nucleoside phosphorylase domain"/>
    <property type="match status" value="1"/>
</dbReference>
<dbReference type="AlphaFoldDB" id="A0A0B1ZVS6"/>
<dbReference type="GO" id="GO:0055085">
    <property type="term" value="P:transmembrane transport"/>
    <property type="evidence" value="ECO:0007669"/>
    <property type="project" value="InterPro"/>
</dbReference>
<name>A0A0B1ZVS6_9SPHN</name>
<dbReference type="PIRSF" id="PIRSF013171">
    <property type="entry name" value="Pur_nuclsid_perm"/>
    <property type="match status" value="1"/>
</dbReference>
<dbReference type="GO" id="GO:0003824">
    <property type="term" value="F:catalytic activity"/>
    <property type="evidence" value="ECO:0007669"/>
    <property type="project" value="InterPro"/>
</dbReference>
<evidence type="ECO:0000313" key="2">
    <source>
        <dbReference type="EMBL" id="KHK93283.1"/>
    </source>
</evidence>
<dbReference type="Proteomes" id="UP000031057">
    <property type="component" value="Unassembled WGS sequence"/>
</dbReference>
<dbReference type="Pfam" id="PF06516">
    <property type="entry name" value="NUP"/>
    <property type="match status" value="1"/>
</dbReference>
<accession>A0A0B1ZVS6</accession>
<dbReference type="RefSeq" id="WP_039279113.1">
    <property type="nucleotide sequence ID" value="NZ_JTDI01000001.1"/>
</dbReference>
<dbReference type="STRING" id="1348853.LK12_02960"/>
<gene>
    <name evidence="2" type="ORF">LK12_02960</name>
</gene>
<dbReference type="InterPro" id="IPR009486">
    <property type="entry name" value="Pur_nuclsid_perm"/>
</dbReference>
<reference evidence="2 3" key="1">
    <citation type="submission" date="2014-10" db="EMBL/GenBank/DDBJ databases">
        <title>Genome sequence of Novosphingobium malaysiense MUSC 273(T).</title>
        <authorList>
            <person name="Lee L.-H."/>
        </authorList>
    </citation>
    <scope>NUCLEOTIDE SEQUENCE [LARGE SCALE GENOMIC DNA]</scope>
    <source>
        <strain evidence="2 3">MUSC 273</strain>
    </source>
</reference>
<sequence length="370" mass="40562">MHFLNRLAVIVGACLALCLSGGAAHAQPAAIPDISECEPGGPCETPLPVKVVVVSLFEIGKDEGDVAGEFQLWKERRGLAMRIPFPQSFHDLYYNPETQVLGVVTGIGTARSTAATMALGLDPRFDLSKAYWLVAGIAGIDPEDASIGSVAWARYVVDGDLAHEIDPREIPADWKFGYFPRHTNGPNDMKGKPDPSGGEMFRINPSLEAWAYNLTKNIELPDSEAIAAERAQFTDYPPAQEPPFVLEGEQLSAMTFWHGKLMTDWANAWVRYWTSGRGEFVTSAMEDTGVLQAMTYLDNIGRVDRDRVLVMRAGSNYTMPPPGIDPATYLLRENEGYAGLEAAVENLYTVGSKVVDELLDNWGKYESVTP</sequence>
<dbReference type="EMBL" id="JTDI01000001">
    <property type="protein sequence ID" value="KHK93283.1"/>
    <property type="molecule type" value="Genomic_DNA"/>
</dbReference>